<gene>
    <name evidence="2" type="ORF">LWI29_015204</name>
</gene>
<organism evidence="2 3">
    <name type="scientific">Acer saccharum</name>
    <name type="common">Sugar maple</name>
    <dbReference type="NCBI Taxonomy" id="4024"/>
    <lineage>
        <taxon>Eukaryota</taxon>
        <taxon>Viridiplantae</taxon>
        <taxon>Streptophyta</taxon>
        <taxon>Embryophyta</taxon>
        <taxon>Tracheophyta</taxon>
        <taxon>Spermatophyta</taxon>
        <taxon>Magnoliopsida</taxon>
        <taxon>eudicotyledons</taxon>
        <taxon>Gunneridae</taxon>
        <taxon>Pentapetalae</taxon>
        <taxon>rosids</taxon>
        <taxon>malvids</taxon>
        <taxon>Sapindales</taxon>
        <taxon>Sapindaceae</taxon>
        <taxon>Hippocastanoideae</taxon>
        <taxon>Acereae</taxon>
        <taxon>Acer</taxon>
    </lineage>
</organism>
<dbReference type="Pfam" id="PF13456">
    <property type="entry name" value="RVT_3"/>
    <property type="match status" value="1"/>
</dbReference>
<name>A0AA39SDI3_ACESA</name>
<dbReference type="AlphaFoldDB" id="A0AA39SDI3"/>
<evidence type="ECO:0000259" key="1">
    <source>
        <dbReference type="Pfam" id="PF13456"/>
    </source>
</evidence>
<dbReference type="Proteomes" id="UP001168877">
    <property type="component" value="Unassembled WGS sequence"/>
</dbReference>
<dbReference type="EMBL" id="JAUESC010000381">
    <property type="protein sequence ID" value="KAK0589504.1"/>
    <property type="molecule type" value="Genomic_DNA"/>
</dbReference>
<protein>
    <recommendedName>
        <fullName evidence="1">RNase H type-1 domain-containing protein</fullName>
    </recommendedName>
</protein>
<dbReference type="InterPro" id="IPR002156">
    <property type="entry name" value="RNaseH_domain"/>
</dbReference>
<sequence>MRDARYVPQTNVEKTIKSCYSEILSLIEIFEFIPIRKFPIEVANQVYSRLWPWQVAEAMAVLRGIRFAVDASLVPAVIESDAKYVVDLIKLGVAPSADVPESSCRCVISTKPYQEWLN</sequence>
<evidence type="ECO:0000313" key="2">
    <source>
        <dbReference type="EMBL" id="KAK0589504.1"/>
    </source>
</evidence>
<dbReference type="GO" id="GO:0004523">
    <property type="term" value="F:RNA-DNA hybrid ribonuclease activity"/>
    <property type="evidence" value="ECO:0007669"/>
    <property type="project" value="InterPro"/>
</dbReference>
<reference evidence="2" key="2">
    <citation type="submission" date="2023-06" db="EMBL/GenBank/DDBJ databases">
        <authorList>
            <person name="Swenson N.G."/>
            <person name="Wegrzyn J.L."/>
            <person name="Mcevoy S.L."/>
        </authorList>
    </citation>
    <scope>NUCLEOTIDE SEQUENCE</scope>
    <source>
        <strain evidence="2">NS2018</strain>
        <tissue evidence="2">Leaf</tissue>
    </source>
</reference>
<proteinExistence type="predicted"/>
<feature type="domain" description="RNase H type-1" evidence="1">
    <location>
        <begin position="54"/>
        <end position="90"/>
    </location>
</feature>
<accession>A0AA39SDI3</accession>
<dbReference type="GO" id="GO:0003676">
    <property type="term" value="F:nucleic acid binding"/>
    <property type="evidence" value="ECO:0007669"/>
    <property type="project" value="InterPro"/>
</dbReference>
<evidence type="ECO:0000313" key="3">
    <source>
        <dbReference type="Proteomes" id="UP001168877"/>
    </source>
</evidence>
<keyword evidence="3" id="KW-1185">Reference proteome</keyword>
<reference evidence="2" key="1">
    <citation type="journal article" date="2022" name="Plant J.">
        <title>Strategies of tolerance reflected in two North American maple genomes.</title>
        <authorList>
            <person name="McEvoy S.L."/>
            <person name="Sezen U.U."/>
            <person name="Trouern-Trend A."/>
            <person name="McMahon S.M."/>
            <person name="Schaberg P.G."/>
            <person name="Yang J."/>
            <person name="Wegrzyn J.L."/>
            <person name="Swenson N.G."/>
        </authorList>
    </citation>
    <scope>NUCLEOTIDE SEQUENCE</scope>
    <source>
        <strain evidence="2">NS2018</strain>
    </source>
</reference>
<comment type="caution">
    <text evidence="2">The sequence shown here is derived from an EMBL/GenBank/DDBJ whole genome shotgun (WGS) entry which is preliminary data.</text>
</comment>